<evidence type="ECO:0000313" key="3">
    <source>
        <dbReference type="EMBL" id="WQF80038.1"/>
    </source>
</evidence>
<evidence type="ECO:0000256" key="2">
    <source>
        <dbReference type="SAM" id="MobiDB-lite"/>
    </source>
</evidence>
<feature type="compositionally biased region" description="Basic and acidic residues" evidence="2">
    <location>
        <begin position="597"/>
        <end position="614"/>
    </location>
</feature>
<accession>A0AAX4IAS6</accession>
<feature type="compositionally biased region" description="Basic and acidic residues" evidence="2">
    <location>
        <begin position="555"/>
        <end position="565"/>
    </location>
</feature>
<feature type="compositionally biased region" description="Polar residues" evidence="2">
    <location>
        <begin position="578"/>
        <end position="590"/>
    </location>
</feature>
<feature type="region of interest" description="Disordered" evidence="2">
    <location>
        <begin position="548"/>
        <end position="626"/>
    </location>
</feature>
<dbReference type="AlphaFoldDB" id="A0AAX4IAS6"/>
<reference evidence="4" key="1">
    <citation type="journal article" date="2023" name="bioRxiv">
        <title>Complete genome of the Medicago anthracnose fungus, Colletotrichum destructivum, reveals a mini-chromosome-like region within a core chromosome.</title>
        <authorList>
            <person name="Lapalu N."/>
            <person name="Simon A."/>
            <person name="Lu A."/>
            <person name="Plaumann P.-L."/>
            <person name="Amselem J."/>
            <person name="Pigne S."/>
            <person name="Auger A."/>
            <person name="Koch C."/>
            <person name="Dallery J.-F."/>
            <person name="O'Connell R.J."/>
        </authorList>
    </citation>
    <scope>NUCLEOTIDE SEQUENCE [LARGE SCALE GENOMIC DNA]</scope>
    <source>
        <strain evidence="4">CBS 520.97</strain>
    </source>
</reference>
<evidence type="ECO:0008006" key="5">
    <source>
        <dbReference type="Google" id="ProtNLM"/>
    </source>
</evidence>
<name>A0AAX4IAS6_9PEZI</name>
<organism evidence="3 4">
    <name type="scientific">Colletotrichum destructivum</name>
    <dbReference type="NCBI Taxonomy" id="34406"/>
    <lineage>
        <taxon>Eukaryota</taxon>
        <taxon>Fungi</taxon>
        <taxon>Dikarya</taxon>
        <taxon>Ascomycota</taxon>
        <taxon>Pezizomycotina</taxon>
        <taxon>Sordariomycetes</taxon>
        <taxon>Hypocreomycetidae</taxon>
        <taxon>Glomerellales</taxon>
        <taxon>Glomerellaceae</taxon>
        <taxon>Colletotrichum</taxon>
        <taxon>Colletotrichum destructivum species complex</taxon>
    </lineage>
</organism>
<feature type="coiled-coil region" evidence="1">
    <location>
        <begin position="84"/>
        <end position="111"/>
    </location>
</feature>
<dbReference type="GeneID" id="87941555"/>
<dbReference type="RefSeq" id="XP_062777262.1">
    <property type="nucleotide sequence ID" value="XM_062921211.1"/>
</dbReference>
<dbReference type="EMBL" id="CP137307">
    <property type="protein sequence ID" value="WQF80038.1"/>
    <property type="molecule type" value="Genomic_DNA"/>
</dbReference>
<protein>
    <recommendedName>
        <fullName evidence="5">C2H2-type domain-containing protein</fullName>
    </recommendedName>
</protein>
<feature type="compositionally biased region" description="Polar residues" evidence="2">
    <location>
        <begin position="948"/>
        <end position="958"/>
    </location>
</feature>
<proteinExistence type="predicted"/>
<evidence type="ECO:0000313" key="4">
    <source>
        <dbReference type="Proteomes" id="UP001322277"/>
    </source>
</evidence>
<feature type="region of interest" description="Disordered" evidence="2">
    <location>
        <begin position="942"/>
        <end position="968"/>
    </location>
</feature>
<gene>
    <name evidence="3" type="ORF">CDEST_05052</name>
</gene>
<dbReference type="Proteomes" id="UP001322277">
    <property type="component" value="Chromosome 3"/>
</dbReference>
<feature type="compositionally biased region" description="Low complexity" evidence="2">
    <location>
        <begin position="959"/>
        <end position="968"/>
    </location>
</feature>
<evidence type="ECO:0000256" key="1">
    <source>
        <dbReference type="SAM" id="Coils"/>
    </source>
</evidence>
<feature type="region of interest" description="Disordered" evidence="2">
    <location>
        <begin position="683"/>
        <end position="741"/>
    </location>
</feature>
<dbReference type="KEGG" id="cdet:87941555"/>
<feature type="region of interest" description="Disordered" evidence="2">
    <location>
        <begin position="808"/>
        <end position="834"/>
    </location>
</feature>
<dbReference type="PANTHER" id="PTHR38166:SF1">
    <property type="entry name" value="C2H2-TYPE DOMAIN-CONTAINING PROTEIN"/>
    <property type="match status" value="1"/>
</dbReference>
<keyword evidence="4" id="KW-1185">Reference proteome</keyword>
<keyword evidence="1" id="KW-0175">Coiled coil</keyword>
<dbReference type="PANTHER" id="PTHR38166">
    <property type="entry name" value="C2H2-TYPE DOMAIN-CONTAINING PROTEIN-RELATED"/>
    <property type="match status" value="1"/>
</dbReference>
<sequence length="1052" mass="116058">MSDLDPVRTVLAVFPQVTEAAEKYKIAEPDRESRGLARGIANERTLFDQTAQRILLFSPSSASSSHGDNAWLPCLENELGGETAAQVLHDLQTLTERLQVLKTELVSAGRAKGVLSKIRGKASGSARGPLKNARTRLQKRLDIVSDTNELLASRLSFGHTLLSRASQLPNATVVIDVLNGVSRSALVAFDTLKRDFTCHCYDPHIIYLECPGIAEGLSSGQAMKANHARPLKFFVQPSTESPNQDSACSFNSLASEQDIASISPLQDWIHLQGADLDWKHRIELALQLSLAVVHLSPTPWIDDSWTWDSWAIAADPMTSHEPFFGRPLLFRHRFGSSTAPINTRPLSSTVWSILSRGPALGRLGLCLLELAFGHSISEIRRDGAGKDHFDLRTGCDDELDVDVLDFVAAKQLLVSQTIRHKFGEPFEDAVRACIHQQFRVGKSGDIVELDRRDPLFLQKATISIISPLWLQLDRYIRAEHRDTVPIKKSLAKVTVEGFLVRKEDLKLANRQDVVDSLTQGILAQDMSKLLPEKPELLVGHASSYSRVDGNSRAVAHQDSRHHEPTLPEGRPAEPCSATGDSSNSLPSPVRSTAAGHAQDRERSRAAGPYSERHGLRLPSLSNESLEDSEWAYDSATGTTESAQTWVADTLDEPPEDSGHPVLNSIKHLVLRVTLHNFHAWNERSPGAARGTAGVTIPRESGQPKKRGRDQPGRGVGQDKNGDDADGDEIENAGVRKRQRPDEANMTLACPFYKKDRRLNGSCCGKRLSRIRDVKQHLKRRHYMPIYCPICYKNFLDETKRDNHTNEMACERGTHPRPVGISQKQQGELSKRAPRHHTEEEQWYGIFDILFPDHPRPNSAYIDSSLMASAMAYQEFVTARGLDILQQVLTASGAISWNVPTGQDLETFQRQILGEGLAAISDGWAREGAISPQAVAEVTHSAEGDPLGVTSSGSISQHHGSAMDADAASSSSALQASSLSSIAGSAEYAHSYHEPCWPYESHQHENLFHDWDVANILGEEGVREIQGVVSRAALPDHSLEWQHEGHSGHYRNR</sequence>